<keyword evidence="5" id="KW-0472">Membrane</keyword>
<feature type="domain" description="Cell envelope-related transcriptional attenuator" evidence="6">
    <location>
        <begin position="86"/>
        <end position="233"/>
    </location>
</feature>
<dbReference type="AlphaFoldDB" id="A0A075LLZ0"/>
<dbReference type="PANTHER" id="PTHR33392:SF6">
    <property type="entry name" value="POLYISOPRENYL-TEICHOIC ACID--PEPTIDOGLYCAN TEICHOIC ACID TRANSFERASE TAGU"/>
    <property type="match status" value="1"/>
</dbReference>
<proteinExistence type="inferred from homology"/>
<evidence type="ECO:0000256" key="4">
    <source>
        <dbReference type="ARBA" id="ARBA00022989"/>
    </source>
</evidence>
<organism evidence="7 8">
    <name type="scientific">Terribacillus saccharophilus</name>
    <dbReference type="NCBI Taxonomy" id="361277"/>
    <lineage>
        <taxon>Bacteria</taxon>
        <taxon>Bacillati</taxon>
        <taxon>Bacillota</taxon>
        <taxon>Bacilli</taxon>
        <taxon>Bacillales</taxon>
        <taxon>Bacillaceae</taxon>
        <taxon>Terribacillus</taxon>
    </lineage>
</organism>
<keyword evidence="2 5" id="KW-0812">Transmembrane</keyword>
<dbReference type="PANTHER" id="PTHR33392">
    <property type="entry name" value="POLYISOPRENYL-TEICHOIC ACID--PEPTIDOGLYCAN TEICHOIC ACID TRANSFERASE TAGU"/>
    <property type="match status" value="1"/>
</dbReference>
<reference evidence="7 8" key="1">
    <citation type="submission" date="2014-07" db="EMBL/GenBank/DDBJ databases">
        <title>Complete genome sequence of a moderately halophilic bacterium Terribacillus aidingensis MP602, isolated from Cryptomeria fortunei in Tianmu mountain in China.</title>
        <authorList>
            <person name="Wang Y."/>
            <person name="Lu P."/>
            <person name="Zhang L."/>
        </authorList>
    </citation>
    <scope>NUCLEOTIDE SEQUENCE [LARGE SCALE GENOMIC DNA]</scope>
    <source>
        <strain evidence="7 8">MP602</strain>
    </source>
</reference>
<dbReference type="EMBL" id="CP008876">
    <property type="protein sequence ID" value="AIF67364.1"/>
    <property type="molecule type" value="Genomic_DNA"/>
</dbReference>
<sequence length="310" mass="35031">MEKQRKTKRKRKRRIGRYILLILLVLVIGVGSFLLLTARDVKQTVDGIQKETKAIDEGVTSEKIKNKERINVLLLGIDEREFDSGRSDALLLMSLDPSTESMDLVSIPRDTRTEIIGHNTVDKINHAYAFGGVDMSLETVENLLDVDIDYFVEINMQGLADLVDAVGGVTVENDLDWYDEGFYKKDYHYKKGQIDLDGQQALGYARMRHLDPDGDFGRNARQRQVIEAVLNKGANIKSVGKIDDLLAVLGKNVQTNINLASMRHLLTDYRNVRNSVQEHEMRGEGTKINGIYYLVVPEDEITAIHDVISK</sequence>
<evidence type="ECO:0000259" key="6">
    <source>
        <dbReference type="Pfam" id="PF03816"/>
    </source>
</evidence>
<name>A0A075LLZ0_9BACI</name>
<dbReference type="OrthoDB" id="27330at2"/>
<feature type="transmembrane region" description="Helical" evidence="5">
    <location>
        <begin position="15"/>
        <end position="36"/>
    </location>
</feature>
<evidence type="ECO:0000256" key="5">
    <source>
        <dbReference type="SAM" id="Phobius"/>
    </source>
</evidence>
<dbReference type="RefSeq" id="WP_038562809.1">
    <property type="nucleotide sequence ID" value="NZ_CP008876.1"/>
</dbReference>
<accession>A0A075LLZ0</accession>
<gene>
    <name evidence="7" type="ORF">GZ22_12400</name>
</gene>
<dbReference type="Proteomes" id="UP000027980">
    <property type="component" value="Chromosome"/>
</dbReference>
<dbReference type="InterPro" id="IPR050922">
    <property type="entry name" value="LytR/CpsA/Psr_CW_biosynth"/>
</dbReference>
<dbReference type="NCBIfam" id="TIGR00350">
    <property type="entry name" value="lytR_cpsA_psr"/>
    <property type="match status" value="1"/>
</dbReference>
<dbReference type="KEGG" id="tap:GZ22_12400"/>
<dbReference type="GO" id="GO:0071555">
    <property type="term" value="P:cell wall organization"/>
    <property type="evidence" value="ECO:0007669"/>
    <property type="project" value="UniProtKB-KW"/>
</dbReference>
<dbReference type="InterPro" id="IPR004474">
    <property type="entry name" value="LytR_CpsA_psr"/>
</dbReference>
<protein>
    <recommendedName>
        <fullName evidence="6">Cell envelope-related transcriptional attenuator domain-containing protein</fullName>
    </recommendedName>
</protein>
<evidence type="ECO:0000313" key="8">
    <source>
        <dbReference type="Proteomes" id="UP000027980"/>
    </source>
</evidence>
<dbReference type="GeneID" id="34219982"/>
<comment type="similarity">
    <text evidence="1">Belongs to the LytR/CpsA/Psr (LCP) family.</text>
</comment>
<evidence type="ECO:0000313" key="7">
    <source>
        <dbReference type="EMBL" id="AIF67364.1"/>
    </source>
</evidence>
<evidence type="ECO:0000256" key="1">
    <source>
        <dbReference type="ARBA" id="ARBA00006068"/>
    </source>
</evidence>
<keyword evidence="4 5" id="KW-1133">Transmembrane helix</keyword>
<dbReference type="Gene3D" id="3.40.630.190">
    <property type="entry name" value="LCP protein"/>
    <property type="match status" value="1"/>
</dbReference>
<dbReference type="HOGENOM" id="CLU_016455_2_2_9"/>
<dbReference type="Pfam" id="PF03816">
    <property type="entry name" value="LytR_cpsA_psr"/>
    <property type="match status" value="1"/>
</dbReference>
<evidence type="ECO:0000256" key="2">
    <source>
        <dbReference type="ARBA" id="ARBA00022692"/>
    </source>
</evidence>
<keyword evidence="3" id="KW-0735">Signal-anchor</keyword>
<evidence type="ECO:0000256" key="3">
    <source>
        <dbReference type="ARBA" id="ARBA00022968"/>
    </source>
</evidence>